<protein>
    <submittedName>
        <fullName evidence="1">Uncharacterized protein</fullName>
    </submittedName>
</protein>
<dbReference type="Proteomes" id="UP001234178">
    <property type="component" value="Unassembled WGS sequence"/>
</dbReference>
<evidence type="ECO:0000313" key="2">
    <source>
        <dbReference type="Proteomes" id="UP001234178"/>
    </source>
</evidence>
<sequence length="86" mass="10018">MHWELIEETSNGILYSESLNDYFIDEKDERSPVEISAVIHHHMAIIRSAMEVDAELQRMEDLEMNSPEYINSSSGRWAVTTKKNTF</sequence>
<proteinExistence type="predicted"/>
<dbReference type="EMBL" id="JAOYFB010000003">
    <property type="protein sequence ID" value="KAK4009500.1"/>
    <property type="molecule type" value="Genomic_DNA"/>
</dbReference>
<organism evidence="1 2">
    <name type="scientific">Daphnia magna</name>
    <dbReference type="NCBI Taxonomy" id="35525"/>
    <lineage>
        <taxon>Eukaryota</taxon>
        <taxon>Metazoa</taxon>
        <taxon>Ecdysozoa</taxon>
        <taxon>Arthropoda</taxon>
        <taxon>Crustacea</taxon>
        <taxon>Branchiopoda</taxon>
        <taxon>Diplostraca</taxon>
        <taxon>Cladocera</taxon>
        <taxon>Anomopoda</taxon>
        <taxon>Daphniidae</taxon>
        <taxon>Daphnia</taxon>
    </lineage>
</organism>
<reference evidence="1 2" key="1">
    <citation type="journal article" date="2023" name="Nucleic Acids Res.">
        <title>The hologenome of Daphnia magna reveals possible DNA methylation and microbiome-mediated evolution of the host genome.</title>
        <authorList>
            <person name="Chaturvedi A."/>
            <person name="Li X."/>
            <person name="Dhandapani V."/>
            <person name="Marshall H."/>
            <person name="Kissane S."/>
            <person name="Cuenca-Cambronero M."/>
            <person name="Asole G."/>
            <person name="Calvet F."/>
            <person name="Ruiz-Romero M."/>
            <person name="Marangio P."/>
            <person name="Guigo R."/>
            <person name="Rago D."/>
            <person name="Mirbahai L."/>
            <person name="Eastwood N."/>
            <person name="Colbourne J.K."/>
            <person name="Zhou J."/>
            <person name="Mallon E."/>
            <person name="Orsini L."/>
        </authorList>
    </citation>
    <scope>NUCLEOTIDE SEQUENCE [LARGE SCALE GENOMIC DNA]</scope>
    <source>
        <strain evidence="1">LRV0_1</strain>
    </source>
</reference>
<evidence type="ECO:0000313" key="1">
    <source>
        <dbReference type="EMBL" id="KAK4009500.1"/>
    </source>
</evidence>
<accession>A0ABQ9Z9C6</accession>
<keyword evidence="2" id="KW-1185">Reference proteome</keyword>
<comment type="caution">
    <text evidence="1">The sequence shown here is derived from an EMBL/GenBank/DDBJ whole genome shotgun (WGS) entry which is preliminary data.</text>
</comment>
<name>A0ABQ9Z9C6_9CRUS</name>
<gene>
    <name evidence="1" type="ORF">OUZ56_018612</name>
</gene>